<dbReference type="Pfam" id="PF04361">
    <property type="entry name" value="DUF494"/>
    <property type="match status" value="1"/>
</dbReference>
<organism evidence="1 2">
    <name type="scientific">Legionella sainthelensi</name>
    <dbReference type="NCBI Taxonomy" id="28087"/>
    <lineage>
        <taxon>Bacteria</taxon>
        <taxon>Pseudomonadati</taxon>
        <taxon>Pseudomonadota</taxon>
        <taxon>Gammaproteobacteria</taxon>
        <taxon>Legionellales</taxon>
        <taxon>Legionellaceae</taxon>
        <taxon>Legionella</taxon>
    </lineage>
</organism>
<dbReference type="InterPro" id="IPR007456">
    <property type="entry name" value="Smg"/>
</dbReference>
<sequence length="144" mass="16865">MKDNLFEMLLSLFETSLTQLQKSHKTADQDAIESNDDESLTSEEQMVHLKAQQHTSTRVFTYDEQIKLTKASYQFIVRMKLWNVLNAESFEVIMNQLQFSESRIVTLQETKWTIRNALANSLDEEQLAFLDLVLYQSEDELTLH</sequence>
<dbReference type="eggNOG" id="ENOG5031E3F">
    <property type="taxonomic scope" value="Bacteria"/>
</dbReference>
<dbReference type="OrthoDB" id="9788984at2"/>
<dbReference type="AlphaFoldDB" id="A0A0W0YM62"/>
<dbReference type="PATRIC" id="fig|28087.4.peg.1604"/>
<name>A0A0W0YM62_9GAMM</name>
<proteinExistence type="predicted"/>
<dbReference type="RefSeq" id="WP_027270823.1">
    <property type="nucleotide sequence ID" value="NZ_CAAAJE010000010.1"/>
</dbReference>
<comment type="caution">
    <text evidence="1">The sequence shown here is derived from an EMBL/GenBank/DDBJ whole genome shotgun (WGS) entry which is preliminary data.</text>
</comment>
<evidence type="ECO:0000313" key="2">
    <source>
        <dbReference type="Proteomes" id="UP000054621"/>
    </source>
</evidence>
<reference evidence="1 2" key="1">
    <citation type="submission" date="2015-11" db="EMBL/GenBank/DDBJ databases">
        <title>Genomic analysis of 38 Legionella species identifies large and diverse effector repertoires.</title>
        <authorList>
            <person name="Burstein D."/>
            <person name="Amaro F."/>
            <person name="Zusman T."/>
            <person name="Lifshitz Z."/>
            <person name="Cohen O."/>
            <person name="Gilbert J.A."/>
            <person name="Pupko T."/>
            <person name="Shuman H.A."/>
            <person name="Segal G."/>
        </authorList>
    </citation>
    <scope>NUCLEOTIDE SEQUENCE [LARGE SCALE GENOMIC DNA]</scope>
    <source>
        <strain evidence="1 2">Mt.St.Helens-4</strain>
    </source>
</reference>
<evidence type="ECO:0000313" key="1">
    <source>
        <dbReference type="EMBL" id="KTD57973.1"/>
    </source>
</evidence>
<dbReference type="Proteomes" id="UP000054621">
    <property type="component" value="Unassembled WGS sequence"/>
</dbReference>
<dbReference type="STRING" id="28087.Lsai_1495"/>
<gene>
    <name evidence="1" type="ORF">Lsai_1495</name>
</gene>
<evidence type="ECO:0008006" key="3">
    <source>
        <dbReference type="Google" id="ProtNLM"/>
    </source>
</evidence>
<accession>A0A0W0YM62</accession>
<protein>
    <recommendedName>
        <fullName evidence="3">DUF494 domain-containing protein</fullName>
    </recommendedName>
</protein>
<dbReference type="EMBL" id="LNYV01000015">
    <property type="protein sequence ID" value="KTD57973.1"/>
    <property type="molecule type" value="Genomic_DNA"/>
</dbReference>